<dbReference type="SUPFAM" id="SSF47323">
    <property type="entry name" value="Anticodon-binding domain of a subclass of class I aminoacyl-tRNA synthetases"/>
    <property type="match status" value="1"/>
</dbReference>
<dbReference type="InterPro" id="IPR013155">
    <property type="entry name" value="M/V/L/I-tRNA-synth_anticd-bd"/>
</dbReference>
<feature type="domain" description="Aminoacyl-tRNA synthetase class Ia" evidence="11">
    <location>
        <begin position="117"/>
        <end position="449"/>
    </location>
</feature>
<dbReference type="InterPro" id="IPR014729">
    <property type="entry name" value="Rossmann-like_a/b/a_fold"/>
</dbReference>
<evidence type="ECO:0000256" key="1">
    <source>
        <dbReference type="ARBA" id="ARBA00005594"/>
    </source>
</evidence>
<comment type="catalytic activity">
    <reaction evidence="9">
        <text>tRNA(Val) + L-valine + ATP = L-valyl-tRNA(Val) + AMP + diphosphate</text>
        <dbReference type="Rhea" id="RHEA:10704"/>
        <dbReference type="Rhea" id="RHEA-COMP:9672"/>
        <dbReference type="Rhea" id="RHEA-COMP:9708"/>
        <dbReference type="ChEBI" id="CHEBI:30616"/>
        <dbReference type="ChEBI" id="CHEBI:33019"/>
        <dbReference type="ChEBI" id="CHEBI:57762"/>
        <dbReference type="ChEBI" id="CHEBI:78442"/>
        <dbReference type="ChEBI" id="CHEBI:78537"/>
        <dbReference type="ChEBI" id="CHEBI:456215"/>
        <dbReference type="EC" id="6.1.1.9"/>
    </reaction>
</comment>
<dbReference type="EC" id="6.1.1.9" evidence="2"/>
<dbReference type="PANTHER" id="PTHR11946">
    <property type="entry name" value="VALYL-TRNA SYNTHETASES"/>
    <property type="match status" value="1"/>
</dbReference>
<evidence type="ECO:0000256" key="2">
    <source>
        <dbReference type="ARBA" id="ARBA00013169"/>
    </source>
</evidence>
<feature type="region of interest" description="Disordered" evidence="10">
    <location>
        <begin position="30"/>
        <end position="60"/>
    </location>
</feature>
<dbReference type="Proteomes" id="UP000481861">
    <property type="component" value="Unassembled WGS sequence"/>
</dbReference>
<organism evidence="13 14">
    <name type="scientific">Massariosphaeria phaeospora</name>
    <dbReference type="NCBI Taxonomy" id="100035"/>
    <lineage>
        <taxon>Eukaryota</taxon>
        <taxon>Fungi</taxon>
        <taxon>Dikarya</taxon>
        <taxon>Ascomycota</taxon>
        <taxon>Pezizomycotina</taxon>
        <taxon>Dothideomycetes</taxon>
        <taxon>Pleosporomycetidae</taxon>
        <taxon>Pleosporales</taxon>
        <taxon>Pleosporales incertae sedis</taxon>
        <taxon>Massariosphaeria</taxon>
    </lineage>
</organism>
<reference evidence="13 14" key="1">
    <citation type="submission" date="2020-01" db="EMBL/GenBank/DDBJ databases">
        <authorList>
            <consortium name="DOE Joint Genome Institute"/>
            <person name="Haridas S."/>
            <person name="Albert R."/>
            <person name="Binder M."/>
            <person name="Bloem J."/>
            <person name="Labutti K."/>
            <person name="Salamov A."/>
            <person name="Andreopoulos B."/>
            <person name="Baker S.E."/>
            <person name="Barry K."/>
            <person name="Bills G."/>
            <person name="Bluhm B.H."/>
            <person name="Cannon C."/>
            <person name="Castanera R."/>
            <person name="Culley D.E."/>
            <person name="Daum C."/>
            <person name="Ezra D."/>
            <person name="Gonzalez J.B."/>
            <person name="Henrissat B."/>
            <person name="Kuo A."/>
            <person name="Liang C."/>
            <person name="Lipzen A."/>
            <person name="Lutzoni F."/>
            <person name="Magnuson J."/>
            <person name="Mondo S."/>
            <person name="Nolan M."/>
            <person name="Ohm R."/>
            <person name="Pangilinan J."/>
            <person name="Park H.-J.H."/>
            <person name="Ramirez L."/>
            <person name="Alfaro M."/>
            <person name="Sun H."/>
            <person name="Tritt A."/>
            <person name="Yoshinaga Y."/>
            <person name="Zwiers L.-H.L."/>
            <person name="Turgeon B.G."/>
            <person name="Goodwin S.B."/>
            <person name="Spatafora J.W."/>
            <person name="Crous P.W."/>
            <person name="Grigoriev I.V."/>
        </authorList>
    </citation>
    <scope>NUCLEOTIDE SEQUENCE [LARGE SCALE GENOMIC DNA]</scope>
    <source>
        <strain evidence="13 14">CBS 611.86</strain>
    </source>
</reference>
<dbReference type="PANTHER" id="PTHR11946:SF109">
    <property type="entry name" value="VALINE--TRNA LIGASE"/>
    <property type="match status" value="1"/>
</dbReference>
<evidence type="ECO:0000259" key="12">
    <source>
        <dbReference type="Pfam" id="PF08264"/>
    </source>
</evidence>
<evidence type="ECO:0000256" key="7">
    <source>
        <dbReference type="ARBA" id="ARBA00023146"/>
    </source>
</evidence>
<evidence type="ECO:0000256" key="5">
    <source>
        <dbReference type="ARBA" id="ARBA00022840"/>
    </source>
</evidence>
<dbReference type="GO" id="GO:0006438">
    <property type="term" value="P:valyl-tRNA aminoacylation"/>
    <property type="evidence" value="ECO:0007669"/>
    <property type="project" value="InterPro"/>
</dbReference>
<dbReference type="SUPFAM" id="SSF50677">
    <property type="entry name" value="ValRS/IleRS/LeuRS editing domain"/>
    <property type="match status" value="1"/>
</dbReference>
<keyword evidence="6" id="KW-0648">Protein biosynthesis</keyword>
<dbReference type="Gene3D" id="3.40.50.620">
    <property type="entry name" value="HUPs"/>
    <property type="match status" value="1"/>
</dbReference>
<dbReference type="AlphaFoldDB" id="A0A7C8I446"/>
<dbReference type="Pfam" id="PF08264">
    <property type="entry name" value="Anticodon_1"/>
    <property type="match status" value="1"/>
</dbReference>
<comment type="caution">
    <text evidence="13">The sequence shown here is derived from an EMBL/GenBank/DDBJ whole genome shotgun (WGS) entry which is preliminary data.</text>
</comment>
<dbReference type="Gene3D" id="3.90.740.10">
    <property type="entry name" value="Valyl/Leucyl/Isoleucyl-tRNA synthetase, editing domain"/>
    <property type="match status" value="1"/>
</dbReference>
<keyword evidence="7 13" id="KW-0030">Aminoacyl-tRNA synthetase</keyword>
<dbReference type="GO" id="GO:0005524">
    <property type="term" value="F:ATP binding"/>
    <property type="evidence" value="ECO:0007669"/>
    <property type="project" value="UniProtKB-KW"/>
</dbReference>
<keyword evidence="3" id="KW-0436">Ligase</keyword>
<name>A0A7C8I446_9PLEO</name>
<comment type="similarity">
    <text evidence="1">Belongs to the class-I aminoacyl-tRNA synthetase family.</text>
</comment>
<gene>
    <name evidence="13" type="ORF">BDV95DRAFT_610597</name>
</gene>
<keyword evidence="5" id="KW-0067">ATP-binding</keyword>
<dbReference type="Pfam" id="PF00133">
    <property type="entry name" value="tRNA-synt_1"/>
    <property type="match status" value="1"/>
</dbReference>
<dbReference type="FunFam" id="3.90.740.10:FF:000005">
    <property type="entry name" value="Valine--tRNA ligase, mitochondrial"/>
    <property type="match status" value="1"/>
</dbReference>
<evidence type="ECO:0000256" key="3">
    <source>
        <dbReference type="ARBA" id="ARBA00022598"/>
    </source>
</evidence>
<dbReference type="GO" id="GO:0005829">
    <property type="term" value="C:cytosol"/>
    <property type="evidence" value="ECO:0007669"/>
    <property type="project" value="TreeGrafter"/>
</dbReference>
<evidence type="ECO:0000313" key="13">
    <source>
        <dbReference type="EMBL" id="KAF2867692.1"/>
    </source>
</evidence>
<dbReference type="InterPro" id="IPR009008">
    <property type="entry name" value="Val/Leu/Ile-tRNA-synth_edit"/>
</dbReference>
<dbReference type="InterPro" id="IPR009080">
    <property type="entry name" value="tRNAsynth_Ia_anticodon-bd"/>
</dbReference>
<evidence type="ECO:0000256" key="6">
    <source>
        <dbReference type="ARBA" id="ARBA00022917"/>
    </source>
</evidence>
<dbReference type="InterPro" id="IPR002300">
    <property type="entry name" value="aa-tRNA-synth_Ia"/>
</dbReference>
<evidence type="ECO:0000256" key="8">
    <source>
        <dbReference type="ARBA" id="ARBA00029936"/>
    </source>
</evidence>
<accession>A0A7C8I446</accession>
<protein>
    <recommendedName>
        <fullName evidence="2">valine--tRNA ligase</fullName>
        <ecNumber evidence="2">6.1.1.9</ecNumber>
    </recommendedName>
    <alternativeName>
        <fullName evidence="8">Valyl-tRNA synthetase</fullName>
    </alternativeName>
</protein>
<dbReference type="EMBL" id="JAADJZ010000022">
    <property type="protein sequence ID" value="KAF2867692.1"/>
    <property type="molecule type" value="Genomic_DNA"/>
</dbReference>
<evidence type="ECO:0000256" key="9">
    <source>
        <dbReference type="ARBA" id="ARBA00047552"/>
    </source>
</evidence>
<dbReference type="GO" id="GO:0002161">
    <property type="term" value="F:aminoacyl-tRNA deacylase activity"/>
    <property type="evidence" value="ECO:0007669"/>
    <property type="project" value="InterPro"/>
</dbReference>
<dbReference type="SUPFAM" id="SSF52374">
    <property type="entry name" value="Nucleotidylyl transferase"/>
    <property type="match status" value="1"/>
</dbReference>
<evidence type="ECO:0000313" key="14">
    <source>
        <dbReference type="Proteomes" id="UP000481861"/>
    </source>
</evidence>
<proteinExistence type="inferred from homology"/>
<keyword evidence="4" id="KW-0547">Nucleotide-binding</keyword>
<sequence>MSYASCSCSKAAKEAQKAAKAAKFAAKQAAQAQAAPKHKVPPTRPNEANVSGVLPPFVEDTPAGNKKPLRSFDDVHFKAYTPGAVEAAWYSWWEQSGFFKPQFDQGTGKIYWCDGTECAASRWRDHAGISTQSVVEKMLWKRQQKSRHDLGREAFTKLVWSWKDDYHRSINNAQRRLGGSMDWSREAFTMDENLSRATIEAFSRLHEEGLIYRSERLVNWCTHLNTALSTLEVENKEIPGRTNVSVPGYDKKIEFGVMTYFRYELEGDEKETIEVATTRPETMLGDTGIAVHPQDSRYTHLVGKTARHPFVEGRTLKIVADEYVDQQLGTGAVKLTPAHDANDYKLGQSHGLGFINILNDNGTLNENAGQFQGMKRFDARYAVVDQLKQLGLLVKQESHAMTIPLCEKSKDIIEPVIKPQWWMRMGEMAEAALKAIQDGEITITPESARNFGGVIGSSLRLLHPFLPFIMEELWQRLPRNAQTLNAQSIMIASYPQPDPGLDFATAADEYEIVLMCAKAARSLTVEYGFRESAHIQIQALSPKSHDIVQSQLLSIRSLCGKINPRLEILSLGTEDVSGAKAIYTVSPTINVLLDITEKISDTDAEIEKLQGKLKKRRSLCRSRSRCWIILRSPLELVMRLDAQRKRSWTKPSLP</sequence>
<keyword evidence="14" id="KW-1185">Reference proteome</keyword>
<dbReference type="OrthoDB" id="629407at2759"/>
<evidence type="ECO:0000256" key="10">
    <source>
        <dbReference type="SAM" id="MobiDB-lite"/>
    </source>
</evidence>
<evidence type="ECO:0000256" key="4">
    <source>
        <dbReference type="ARBA" id="ARBA00022741"/>
    </source>
</evidence>
<feature type="domain" description="Methionyl/Valyl/Leucyl/Isoleucyl-tRNA synthetase anticodon-binding" evidence="12">
    <location>
        <begin position="454"/>
        <end position="534"/>
    </location>
</feature>
<dbReference type="GO" id="GO:0004832">
    <property type="term" value="F:valine-tRNA ligase activity"/>
    <property type="evidence" value="ECO:0007669"/>
    <property type="project" value="UniProtKB-EC"/>
</dbReference>
<evidence type="ECO:0000259" key="11">
    <source>
        <dbReference type="Pfam" id="PF00133"/>
    </source>
</evidence>
<dbReference type="Gene3D" id="1.10.730.10">
    <property type="entry name" value="Isoleucyl-tRNA Synthetase, Domain 1"/>
    <property type="match status" value="1"/>
</dbReference>
<dbReference type="PRINTS" id="PR00986">
    <property type="entry name" value="TRNASYNTHVAL"/>
</dbReference>
<dbReference type="InterPro" id="IPR002303">
    <property type="entry name" value="Valyl-tRNA_ligase"/>
</dbReference>